<reference evidence="2 3" key="1">
    <citation type="submission" date="2019-03" db="EMBL/GenBank/DDBJ databases">
        <title>Genomic Encyclopedia of Type Strains, Phase IV (KMG-IV): sequencing the most valuable type-strain genomes for metagenomic binning, comparative biology and taxonomic classification.</title>
        <authorList>
            <person name="Goeker M."/>
        </authorList>
    </citation>
    <scope>NUCLEOTIDE SEQUENCE [LARGE SCALE GENOMIC DNA]</scope>
    <source>
        <strain evidence="2 3">DSM 46831</strain>
    </source>
</reference>
<dbReference type="AlphaFoldDB" id="A0A4R2S291"/>
<sequence length="140" mass="16061">MLRNKRELEQGFMIPIVMMVIWLVFQFVHAYISQTVAIQQADFLDSERVKARYAAAGAIDKVLANWKERSDEDSKWSWQEPSIDQAIQVTLLPNLESDSERDRSGILQARATGKLGVRQTISVQINLETGKKIKEVRDEK</sequence>
<evidence type="ECO:0000256" key="1">
    <source>
        <dbReference type="SAM" id="Phobius"/>
    </source>
</evidence>
<evidence type="ECO:0000313" key="3">
    <source>
        <dbReference type="Proteomes" id="UP000294746"/>
    </source>
</evidence>
<keyword evidence="1" id="KW-0812">Transmembrane</keyword>
<name>A0A4R2S291_9BACL</name>
<gene>
    <name evidence="2" type="ORF">EDD57_13328</name>
</gene>
<dbReference type="RefSeq" id="WP_131849386.1">
    <property type="nucleotide sequence ID" value="NZ_SLXV01000033.1"/>
</dbReference>
<protein>
    <recommendedName>
        <fullName evidence="4">TadE-like protein</fullName>
    </recommendedName>
</protein>
<dbReference type="EMBL" id="SLXV01000033">
    <property type="protein sequence ID" value="TCP65435.1"/>
    <property type="molecule type" value="Genomic_DNA"/>
</dbReference>
<keyword evidence="3" id="KW-1185">Reference proteome</keyword>
<organism evidence="2 3">
    <name type="scientific">Baia soyae</name>
    <dbReference type="NCBI Taxonomy" id="1544746"/>
    <lineage>
        <taxon>Bacteria</taxon>
        <taxon>Bacillati</taxon>
        <taxon>Bacillota</taxon>
        <taxon>Bacilli</taxon>
        <taxon>Bacillales</taxon>
        <taxon>Thermoactinomycetaceae</taxon>
        <taxon>Baia</taxon>
    </lineage>
</organism>
<accession>A0A4R2S291</accession>
<keyword evidence="1" id="KW-0472">Membrane</keyword>
<keyword evidence="1" id="KW-1133">Transmembrane helix</keyword>
<evidence type="ECO:0008006" key="4">
    <source>
        <dbReference type="Google" id="ProtNLM"/>
    </source>
</evidence>
<proteinExistence type="predicted"/>
<dbReference type="Proteomes" id="UP000294746">
    <property type="component" value="Unassembled WGS sequence"/>
</dbReference>
<comment type="caution">
    <text evidence="2">The sequence shown here is derived from an EMBL/GenBank/DDBJ whole genome shotgun (WGS) entry which is preliminary data.</text>
</comment>
<feature type="transmembrane region" description="Helical" evidence="1">
    <location>
        <begin position="12"/>
        <end position="32"/>
    </location>
</feature>
<dbReference type="OrthoDB" id="2988467at2"/>
<evidence type="ECO:0000313" key="2">
    <source>
        <dbReference type="EMBL" id="TCP65435.1"/>
    </source>
</evidence>